<dbReference type="Proteomes" id="UP001057402">
    <property type="component" value="Chromosome 2"/>
</dbReference>
<comment type="caution">
    <text evidence="1">The sequence shown here is derived from an EMBL/GenBank/DDBJ whole genome shotgun (WGS) entry which is preliminary data.</text>
</comment>
<reference evidence="2" key="1">
    <citation type="journal article" date="2023" name="Front. Plant Sci.">
        <title>Chromosomal-level genome assembly of Melastoma candidum provides insights into trichome evolution.</title>
        <authorList>
            <person name="Zhong Y."/>
            <person name="Wu W."/>
            <person name="Sun C."/>
            <person name="Zou P."/>
            <person name="Liu Y."/>
            <person name="Dai S."/>
            <person name="Zhou R."/>
        </authorList>
    </citation>
    <scope>NUCLEOTIDE SEQUENCE [LARGE SCALE GENOMIC DNA]</scope>
</reference>
<name>A0ACB9S6R7_9MYRT</name>
<accession>A0ACB9S6R7</accession>
<organism evidence="1 2">
    <name type="scientific">Melastoma candidum</name>
    <dbReference type="NCBI Taxonomy" id="119954"/>
    <lineage>
        <taxon>Eukaryota</taxon>
        <taxon>Viridiplantae</taxon>
        <taxon>Streptophyta</taxon>
        <taxon>Embryophyta</taxon>
        <taxon>Tracheophyta</taxon>
        <taxon>Spermatophyta</taxon>
        <taxon>Magnoliopsida</taxon>
        <taxon>eudicotyledons</taxon>
        <taxon>Gunneridae</taxon>
        <taxon>Pentapetalae</taxon>
        <taxon>rosids</taxon>
        <taxon>malvids</taxon>
        <taxon>Myrtales</taxon>
        <taxon>Melastomataceae</taxon>
        <taxon>Melastomatoideae</taxon>
        <taxon>Melastomateae</taxon>
        <taxon>Melastoma</taxon>
    </lineage>
</organism>
<evidence type="ECO:0000313" key="2">
    <source>
        <dbReference type="Proteomes" id="UP001057402"/>
    </source>
</evidence>
<keyword evidence="2" id="KW-1185">Reference proteome</keyword>
<gene>
    <name evidence="1" type="ORF">MLD38_004769</name>
</gene>
<dbReference type="EMBL" id="CM042881">
    <property type="protein sequence ID" value="KAI4386890.1"/>
    <property type="molecule type" value="Genomic_DNA"/>
</dbReference>
<proteinExistence type="predicted"/>
<evidence type="ECO:0000313" key="1">
    <source>
        <dbReference type="EMBL" id="KAI4386890.1"/>
    </source>
</evidence>
<protein>
    <submittedName>
        <fullName evidence="1">Uncharacterized protein</fullName>
    </submittedName>
</protein>
<sequence length="113" mass="12242">MVFLDGAAAAPFKPKRPLLCTMALVDLFVTAFISILKVLLLTALGLFLAIGPVDALGEEARKHLNNYCGLSSYLRNRCLSMNDDNYSESGRQCSVILLWAYASASVSLTLGLK</sequence>